<keyword evidence="1" id="KW-1133">Transmembrane helix</keyword>
<name>A0ABV5KBR7_9ACTN</name>
<gene>
    <name evidence="2" type="ORF">ACFFRI_14125</name>
</gene>
<dbReference type="RefSeq" id="WP_140010346.1">
    <property type="nucleotide sequence ID" value="NZ_JBHMDG010000016.1"/>
</dbReference>
<evidence type="ECO:0000313" key="2">
    <source>
        <dbReference type="EMBL" id="MFB9314187.1"/>
    </source>
</evidence>
<keyword evidence="1" id="KW-0472">Membrane</keyword>
<keyword evidence="1" id="KW-0812">Transmembrane</keyword>
<feature type="transmembrane region" description="Helical" evidence="1">
    <location>
        <begin position="51"/>
        <end position="69"/>
    </location>
</feature>
<organism evidence="2 3">
    <name type="scientific">Nocardioides plantarum</name>
    <dbReference type="NCBI Taxonomy" id="29299"/>
    <lineage>
        <taxon>Bacteria</taxon>
        <taxon>Bacillati</taxon>
        <taxon>Actinomycetota</taxon>
        <taxon>Actinomycetes</taxon>
        <taxon>Propionibacteriales</taxon>
        <taxon>Nocardioidaceae</taxon>
        <taxon>Nocardioides</taxon>
    </lineage>
</organism>
<dbReference type="Proteomes" id="UP001589750">
    <property type="component" value="Unassembled WGS sequence"/>
</dbReference>
<protein>
    <submittedName>
        <fullName evidence="2">Uncharacterized protein</fullName>
    </submittedName>
</protein>
<keyword evidence="3" id="KW-1185">Reference proteome</keyword>
<evidence type="ECO:0000256" key="1">
    <source>
        <dbReference type="SAM" id="Phobius"/>
    </source>
</evidence>
<feature type="transmembrane region" description="Helical" evidence="1">
    <location>
        <begin position="12"/>
        <end position="31"/>
    </location>
</feature>
<comment type="caution">
    <text evidence="2">The sequence shown here is derived from an EMBL/GenBank/DDBJ whole genome shotgun (WGS) entry which is preliminary data.</text>
</comment>
<evidence type="ECO:0000313" key="3">
    <source>
        <dbReference type="Proteomes" id="UP001589750"/>
    </source>
</evidence>
<proteinExistence type="predicted"/>
<dbReference type="EMBL" id="JBHMDG010000016">
    <property type="protein sequence ID" value="MFB9314187.1"/>
    <property type="molecule type" value="Genomic_DNA"/>
</dbReference>
<accession>A0ABV5KBR7</accession>
<reference evidence="2 3" key="1">
    <citation type="submission" date="2024-09" db="EMBL/GenBank/DDBJ databases">
        <authorList>
            <person name="Sun Q."/>
            <person name="Mori K."/>
        </authorList>
    </citation>
    <scope>NUCLEOTIDE SEQUENCE [LARGE SCALE GENOMIC DNA]</scope>
    <source>
        <strain evidence="2 3">JCM 9626</strain>
    </source>
</reference>
<sequence>MADKSGEDGLQGLFAVVGIWLGVIPLVRVAFGGEVGRLASWLPGVEGDTGRWLVPAVIVVGCVAVIAALERAKQRG</sequence>